<evidence type="ECO:0000313" key="3">
    <source>
        <dbReference type="Proteomes" id="UP000001058"/>
    </source>
</evidence>
<proteinExistence type="predicted"/>
<protein>
    <submittedName>
        <fullName evidence="2">Uncharacterized protein</fullName>
    </submittedName>
</protein>
<dbReference type="EMBL" id="GL378340">
    <property type="protein sequence ID" value="EFJ48375.1"/>
    <property type="molecule type" value="Genomic_DNA"/>
</dbReference>
<dbReference type="AlphaFoldDB" id="D8TVW5"/>
<keyword evidence="3" id="KW-1185">Reference proteome</keyword>
<reference evidence="2 3" key="1">
    <citation type="journal article" date="2010" name="Science">
        <title>Genomic analysis of organismal complexity in the multicellular green alga Volvox carteri.</title>
        <authorList>
            <person name="Prochnik S.E."/>
            <person name="Umen J."/>
            <person name="Nedelcu A.M."/>
            <person name="Hallmann A."/>
            <person name="Miller S.M."/>
            <person name="Nishii I."/>
            <person name="Ferris P."/>
            <person name="Kuo A."/>
            <person name="Mitros T."/>
            <person name="Fritz-Laylin L.K."/>
            <person name="Hellsten U."/>
            <person name="Chapman J."/>
            <person name="Simakov O."/>
            <person name="Rensing S.A."/>
            <person name="Terry A."/>
            <person name="Pangilinan J."/>
            <person name="Kapitonov V."/>
            <person name="Jurka J."/>
            <person name="Salamov A."/>
            <person name="Shapiro H."/>
            <person name="Schmutz J."/>
            <person name="Grimwood J."/>
            <person name="Lindquist E."/>
            <person name="Lucas S."/>
            <person name="Grigoriev I.V."/>
            <person name="Schmitt R."/>
            <person name="Kirk D."/>
            <person name="Rokhsar D.S."/>
        </authorList>
    </citation>
    <scope>NUCLEOTIDE SEQUENCE [LARGE SCALE GENOMIC DNA]</scope>
    <source>
        <strain evidence="3">f. Nagariensis / Eve</strain>
    </source>
</reference>
<feature type="region of interest" description="Disordered" evidence="1">
    <location>
        <begin position="169"/>
        <end position="195"/>
    </location>
</feature>
<dbReference type="OrthoDB" id="549954at2759"/>
<accession>D8TVW5</accession>
<evidence type="ECO:0000313" key="2">
    <source>
        <dbReference type="EMBL" id="EFJ48375.1"/>
    </source>
</evidence>
<dbReference type="Proteomes" id="UP000001058">
    <property type="component" value="Unassembled WGS sequence"/>
</dbReference>
<dbReference type="InParanoid" id="D8TVW5"/>
<gene>
    <name evidence="2" type="ORF">VOLCADRAFT_104765</name>
</gene>
<dbReference type="GeneID" id="9617824"/>
<evidence type="ECO:0000256" key="1">
    <source>
        <dbReference type="SAM" id="MobiDB-lite"/>
    </source>
</evidence>
<dbReference type="KEGG" id="vcn:VOLCADRAFT_104765"/>
<dbReference type="RefSeq" id="XP_002950629.1">
    <property type="nucleotide sequence ID" value="XM_002950583.1"/>
</dbReference>
<sequence length="195" mass="20500">MLHSKKENSCNSEWVESLKSYAGGIALHPDSSIYDIGIDWIAPYNSTQHSIGILFIRCADMDPHNKGKIWNQGVIAIIPGPRMPSVLCGRLSIEVSTIAGLITGVVPVGSVRAGPCRPCACTGREGYVALPVYSRVPFLQACIVVDEILLPLAGSAGWLGGAGGSLSMSSGWQKGQTEEGSSEGGSDAAPRKIHP</sequence>
<organism evidence="3">
    <name type="scientific">Volvox carteri f. nagariensis</name>
    <dbReference type="NCBI Taxonomy" id="3068"/>
    <lineage>
        <taxon>Eukaryota</taxon>
        <taxon>Viridiplantae</taxon>
        <taxon>Chlorophyta</taxon>
        <taxon>core chlorophytes</taxon>
        <taxon>Chlorophyceae</taxon>
        <taxon>CS clade</taxon>
        <taxon>Chlamydomonadales</taxon>
        <taxon>Volvocaceae</taxon>
        <taxon>Volvox</taxon>
    </lineage>
</organism>
<name>D8TVW5_VOLCA</name>